<feature type="transmembrane region" description="Helical" evidence="5">
    <location>
        <begin position="411"/>
        <end position="438"/>
    </location>
</feature>
<keyword evidence="4 5" id="KW-0472">Membrane</keyword>
<feature type="transmembrane region" description="Helical" evidence="5">
    <location>
        <begin position="332"/>
        <end position="353"/>
    </location>
</feature>
<feature type="domain" description="Major facilitator superfamily (MFS) profile" evidence="6">
    <location>
        <begin position="18"/>
        <end position="505"/>
    </location>
</feature>
<dbReference type="SUPFAM" id="SSF51556">
    <property type="entry name" value="Metallo-dependent hydrolases"/>
    <property type="match status" value="1"/>
</dbReference>
<feature type="transmembrane region" description="Helical" evidence="5">
    <location>
        <begin position="146"/>
        <end position="166"/>
    </location>
</feature>
<evidence type="ECO:0000256" key="2">
    <source>
        <dbReference type="ARBA" id="ARBA00022692"/>
    </source>
</evidence>
<accession>A0A553NZ18</accession>
<feature type="transmembrane region" description="Helical" evidence="5">
    <location>
        <begin position="173"/>
        <end position="192"/>
    </location>
</feature>
<feature type="transmembrane region" description="Helical" evidence="5">
    <location>
        <begin position="304"/>
        <end position="326"/>
    </location>
</feature>
<proteinExistence type="predicted"/>
<dbReference type="STRING" id="6832.A0A553NZ18"/>
<feature type="transmembrane region" description="Helical" evidence="5">
    <location>
        <begin position="450"/>
        <end position="471"/>
    </location>
</feature>
<comment type="subcellular location">
    <subcellularLocation>
        <location evidence="1">Membrane</location>
        <topology evidence="1">Multi-pass membrane protein</topology>
    </subcellularLocation>
</comment>
<dbReference type="GO" id="GO:0022857">
    <property type="term" value="F:transmembrane transporter activity"/>
    <property type="evidence" value="ECO:0007669"/>
    <property type="project" value="InterPro"/>
</dbReference>
<dbReference type="PROSITE" id="PS50850">
    <property type="entry name" value="MFS"/>
    <property type="match status" value="1"/>
</dbReference>
<dbReference type="PANTHER" id="PTHR48021">
    <property type="match status" value="1"/>
</dbReference>
<evidence type="ECO:0000256" key="1">
    <source>
        <dbReference type="ARBA" id="ARBA00004141"/>
    </source>
</evidence>
<feature type="transmembrane region" description="Helical" evidence="5">
    <location>
        <begin position="62"/>
        <end position="83"/>
    </location>
</feature>
<dbReference type="InterPro" id="IPR005828">
    <property type="entry name" value="MFS_sugar_transport-like"/>
</dbReference>
<feature type="transmembrane region" description="Helical" evidence="5">
    <location>
        <begin position="90"/>
        <end position="108"/>
    </location>
</feature>
<gene>
    <name evidence="7" type="ORF">TCAL_09682</name>
</gene>
<comment type="caution">
    <text evidence="7">The sequence shown here is derived from an EMBL/GenBank/DDBJ whole genome shotgun (WGS) entry which is preliminary data.</text>
</comment>
<dbReference type="InterPro" id="IPR032466">
    <property type="entry name" value="Metal_Hydrolase"/>
</dbReference>
<evidence type="ECO:0000256" key="4">
    <source>
        <dbReference type="ARBA" id="ARBA00023136"/>
    </source>
</evidence>
<evidence type="ECO:0000256" key="3">
    <source>
        <dbReference type="ARBA" id="ARBA00022989"/>
    </source>
</evidence>
<sequence>MSILLHEDPSPAQSQGHQFLAAGLISCLASASIGTVLGFSAILLPQLESEKVVLANSSEASWIASLSNIGQLLGALLTGWVANQFGRKRAIMLLCLPLAFGWTIVGLSRGSVHWICIGRVCQGIGIMSSVTQVYLIEIADVNNRSLFGASGALSVSAGITFVYILGAICHWTCVCGVCGGLVILVFLSMLGLPETPNWLALQGQKEKAKEVLEWLHGKGNSNIQSELEALQPNASESLLDEEQPSIGSRNEPNKLWREFKKPEGHRPFLLLICIFFLQQSTGSFAVIFYAVTIFQDIGVASNPYLAAILTGCIRLLGTLLGTLLAKRYSGKWLMFTSALVMALGMFLLGLNILGIEKMTTPEANFLTINTLHENHLNVTFDAETPTQGLFDDSSQNGSILSEERIKWLTKLLLVLPIVEIVLYMLAFGVGVGTVPWLLLGELCPGSIKGLTSGLTVFVAYGTIFVVVKLFPSMISVLGQPYTYWVFVSVLKMRGFVLFLLAFCLVIAPSWAQADTEDQDETGTNTIELAELVEAAPRRTLSRFTIGHEDNSMCWDRPGKDGFFSVVDAHNHFRPFGGPSVPFDMYLDWMRTHGLVFTTVFGIGQKIVKTNPSDPDCCYYLHCPTFNYTVVPDPINDIENAREVMEYMKKEDREMHMTLSYTSPNLQRPDNITSIMTALEQEFPDMFQWAGEINVYKHALAGNGFFNQPRVTEQHVDSGVLDPFFKQMEEKQWPVTLHCDLGCDNYDSIPLVPPNPLRGCEVPDMDVRRAMNSATWWQEFLGMHYSAFFEERSGRPKRNFRKIQHVKVWDILLSRYPDAKMVWAHMGLSKELKRLHPLVHIHILRTLFDKHPNLYTDVSWDVLAKQLLMNFNNEPIDRLSHYNHEDFEADAAAFLFNHTRVNEIRSKLHEIFESRKEALYATGSGNVILGPTHAMAMYLDLFQTYNDRFITGTDFVASYGRPEEYPGLKAFKFPASGCMKNEVSHARQLTDTSSINMFLDNESFQKIVLGENYFKLIGIDDTYAPPPICGDEPEEGEGLSTGVLIAIILISLILVLLLLAVAVFIFKKARE</sequence>
<dbReference type="AlphaFoldDB" id="A0A553NZ18"/>
<dbReference type="Gene3D" id="1.20.1250.20">
    <property type="entry name" value="MFS general substrate transporter like domains"/>
    <property type="match status" value="2"/>
</dbReference>
<evidence type="ECO:0000259" key="6">
    <source>
        <dbReference type="PROSITE" id="PS50850"/>
    </source>
</evidence>
<dbReference type="Gene3D" id="3.20.20.140">
    <property type="entry name" value="Metal-dependent hydrolases"/>
    <property type="match status" value="1"/>
</dbReference>
<dbReference type="Proteomes" id="UP000318571">
    <property type="component" value="Chromosome 9"/>
</dbReference>
<organism evidence="7 8">
    <name type="scientific">Tigriopus californicus</name>
    <name type="common">Marine copepod</name>
    <dbReference type="NCBI Taxonomy" id="6832"/>
    <lineage>
        <taxon>Eukaryota</taxon>
        <taxon>Metazoa</taxon>
        <taxon>Ecdysozoa</taxon>
        <taxon>Arthropoda</taxon>
        <taxon>Crustacea</taxon>
        <taxon>Multicrustacea</taxon>
        <taxon>Hexanauplia</taxon>
        <taxon>Copepoda</taxon>
        <taxon>Harpacticoida</taxon>
        <taxon>Harpacticidae</taxon>
        <taxon>Tigriopus</taxon>
    </lineage>
</organism>
<dbReference type="SUPFAM" id="SSF103473">
    <property type="entry name" value="MFS general substrate transporter"/>
    <property type="match status" value="1"/>
</dbReference>
<dbReference type="InterPro" id="IPR050549">
    <property type="entry name" value="MFS_Trehalose_Transporter"/>
</dbReference>
<evidence type="ECO:0000313" key="7">
    <source>
        <dbReference type="EMBL" id="TRY70668.1"/>
    </source>
</evidence>
<feature type="transmembrane region" description="Helical" evidence="5">
    <location>
        <begin position="268"/>
        <end position="292"/>
    </location>
</feature>
<dbReference type="InterPro" id="IPR020846">
    <property type="entry name" value="MFS_dom"/>
</dbReference>
<keyword evidence="8" id="KW-1185">Reference proteome</keyword>
<feature type="transmembrane region" description="Helical" evidence="5">
    <location>
        <begin position="20"/>
        <end position="42"/>
    </location>
</feature>
<reference evidence="7 8" key="1">
    <citation type="journal article" date="2018" name="Nat. Ecol. Evol.">
        <title>Genomic signatures of mitonuclear coevolution across populations of Tigriopus californicus.</title>
        <authorList>
            <person name="Barreto F.S."/>
            <person name="Watson E.T."/>
            <person name="Lima T.G."/>
            <person name="Willett C.S."/>
            <person name="Edmands S."/>
            <person name="Li W."/>
            <person name="Burton R.S."/>
        </authorList>
    </citation>
    <scope>NUCLEOTIDE SEQUENCE [LARGE SCALE GENOMIC DNA]</scope>
    <source>
        <strain evidence="7 8">San Diego</strain>
    </source>
</reference>
<dbReference type="Pfam" id="PF00083">
    <property type="entry name" value="Sugar_tr"/>
    <property type="match status" value="2"/>
</dbReference>
<name>A0A553NZ18_TIGCA</name>
<protein>
    <recommendedName>
        <fullName evidence="6">Major facilitator superfamily (MFS) profile domain-containing protein</fullName>
    </recommendedName>
</protein>
<evidence type="ECO:0000313" key="8">
    <source>
        <dbReference type="Proteomes" id="UP000318571"/>
    </source>
</evidence>
<keyword evidence="2 5" id="KW-0812">Transmembrane</keyword>
<dbReference type="InterPro" id="IPR036259">
    <property type="entry name" value="MFS_trans_sf"/>
</dbReference>
<dbReference type="GO" id="GO:0016020">
    <property type="term" value="C:membrane"/>
    <property type="evidence" value="ECO:0007669"/>
    <property type="project" value="UniProtKB-SubCell"/>
</dbReference>
<dbReference type="EMBL" id="VCGU01000009">
    <property type="protein sequence ID" value="TRY70668.1"/>
    <property type="molecule type" value="Genomic_DNA"/>
</dbReference>
<feature type="transmembrane region" description="Helical" evidence="5">
    <location>
        <begin position="1042"/>
        <end position="1065"/>
    </location>
</feature>
<evidence type="ECO:0000256" key="5">
    <source>
        <dbReference type="SAM" id="Phobius"/>
    </source>
</evidence>
<feature type="transmembrane region" description="Helical" evidence="5">
    <location>
        <begin position="483"/>
        <end position="507"/>
    </location>
</feature>
<dbReference type="PANTHER" id="PTHR48021:SF1">
    <property type="entry name" value="GH07001P-RELATED"/>
    <property type="match status" value="1"/>
</dbReference>
<keyword evidence="3 5" id="KW-1133">Transmembrane helix</keyword>